<organism evidence="1 2">
    <name type="scientific">Hibiscus sabdariffa</name>
    <name type="common">roselle</name>
    <dbReference type="NCBI Taxonomy" id="183260"/>
    <lineage>
        <taxon>Eukaryota</taxon>
        <taxon>Viridiplantae</taxon>
        <taxon>Streptophyta</taxon>
        <taxon>Embryophyta</taxon>
        <taxon>Tracheophyta</taxon>
        <taxon>Spermatophyta</taxon>
        <taxon>Magnoliopsida</taxon>
        <taxon>eudicotyledons</taxon>
        <taxon>Gunneridae</taxon>
        <taxon>Pentapetalae</taxon>
        <taxon>rosids</taxon>
        <taxon>malvids</taxon>
        <taxon>Malvales</taxon>
        <taxon>Malvaceae</taxon>
        <taxon>Malvoideae</taxon>
        <taxon>Hibiscus</taxon>
    </lineage>
</organism>
<keyword evidence="2" id="KW-1185">Reference proteome</keyword>
<reference evidence="1 2" key="1">
    <citation type="journal article" date="2024" name="G3 (Bethesda)">
        <title>Genome assembly of Hibiscus sabdariffa L. provides insights into metabolisms of medicinal natural products.</title>
        <authorList>
            <person name="Kim T."/>
        </authorList>
    </citation>
    <scope>NUCLEOTIDE SEQUENCE [LARGE SCALE GENOMIC DNA]</scope>
    <source>
        <strain evidence="1">TK-2024</strain>
        <tissue evidence="1">Old leaves</tissue>
    </source>
</reference>
<accession>A0ABR2A4F6</accession>
<name>A0ABR2A4F6_9ROSI</name>
<comment type="caution">
    <text evidence="1">The sequence shown here is derived from an EMBL/GenBank/DDBJ whole genome shotgun (WGS) entry which is preliminary data.</text>
</comment>
<protein>
    <submittedName>
        <fullName evidence="1">Uncharacterized protein</fullName>
    </submittedName>
</protein>
<dbReference type="EMBL" id="JBBPBN010000372">
    <property type="protein sequence ID" value="KAK8487939.1"/>
    <property type="molecule type" value="Genomic_DNA"/>
</dbReference>
<evidence type="ECO:0000313" key="2">
    <source>
        <dbReference type="Proteomes" id="UP001396334"/>
    </source>
</evidence>
<dbReference type="Proteomes" id="UP001396334">
    <property type="component" value="Unassembled WGS sequence"/>
</dbReference>
<gene>
    <name evidence="1" type="ORF">V6N11_076729</name>
</gene>
<proteinExistence type="predicted"/>
<evidence type="ECO:0000313" key="1">
    <source>
        <dbReference type="EMBL" id="KAK8487939.1"/>
    </source>
</evidence>
<sequence length="69" mass="7518">MEREGRIRRASVSICRGSCEKTGIEEKISIGFVFTFAVKILCGQVVLSSLKAKALQGLAVGLNRHYFGS</sequence>